<keyword evidence="2" id="KW-1185">Reference proteome</keyword>
<organism evidence="1 2">
    <name type="scientific">Streptomyces coacervatus</name>
    <dbReference type="NCBI Taxonomy" id="647381"/>
    <lineage>
        <taxon>Bacteria</taxon>
        <taxon>Bacillati</taxon>
        <taxon>Actinomycetota</taxon>
        <taxon>Actinomycetes</taxon>
        <taxon>Kitasatosporales</taxon>
        <taxon>Streptomycetaceae</taxon>
        <taxon>Streptomyces</taxon>
    </lineage>
</organism>
<comment type="caution">
    <text evidence="1">The sequence shown here is derived from an EMBL/GenBank/DDBJ whole genome shotgun (WGS) entry which is preliminary data.</text>
</comment>
<dbReference type="EMBL" id="BAABDE010000031">
    <property type="protein sequence ID" value="GAA3834177.1"/>
    <property type="molecule type" value="Genomic_DNA"/>
</dbReference>
<accession>A0ABP7J501</accession>
<dbReference type="Proteomes" id="UP001501009">
    <property type="component" value="Unassembled WGS sequence"/>
</dbReference>
<proteinExistence type="predicted"/>
<sequence>MSADGLEAAAARTVFGPFPEIPEDRRIAVERFLAKRPELVPYARNLLQRPDIAPLAVDMLLKFEEFEAEEQTRREIPPKAPKAVGTGRRNAWLDHVAALPADDLRRLAVELDSGIGQHSDLADQ</sequence>
<gene>
    <name evidence="1" type="ORF">GCM10022403_078810</name>
</gene>
<evidence type="ECO:0000313" key="1">
    <source>
        <dbReference type="EMBL" id="GAA3834177.1"/>
    </source>
</evidence>
<reference evidence="2" key="1">
    <citation type="journal article" date="2019" name="Int. J. Syst. Evol. Microbiol.">
        <title>The Global Catalogue of Microorganisms (GCM) 10K type strain sequencing project: providing services to taxonomists for standard genome sequencing and annotation.</title>
        <authorList>
            <consortium name="The Broad Institute Genomics Platform"/>
            <consortium name="The Broad Institute Genome Sequencing Center for Infectious Disease"/>
            <person name="Wu L."/>
            <person name="Ma J."/>
        </authorList>
    </citation>
    <scope>NUCLEOTIDE SEQUENCE [LARGE SCALE GENOMIC DNA]</scope>
    <source>
        <strain evidence="2">JCM 17138</strain>
    </source>
</reference>
<protein>
    <submittedName>
        <fullName evidence="1">Uncharacterized protein</fullName>
    </submittedName>
</protein>
<dbReference type="RefSeq" id="WP_275775710.1">
    <property type="nucleotide sequence ID" value="NZ_BAABDE010000031.1"/>
</dbReference>
<name>A0ABP7J501_9ACTN</name>
<evidence type="ECO:0000313" key="2">
    <source>
        <dbReference type="Proteomes" id="UP001501009"/>
    </source>
</evidence>